<dbReference type="GO" id="GO:0032790">
    <property type="term" value="P:ribosome disassembly"/>
    <property type="evidence" value="ECO:0007669"/>
    <property type="project" value="TreeGrafter"/>
</dbReference>
<dbReference type="FunFam" id="3.30.110.10:FF:000005">
    <property type="entry name" value="Translation initiation factor 3 (IF-3) family protein"/>
    <property type="match status" value="1"/>
</dbReference>
<dbReference type="SUPFAM" id="SSF55200">
    <property type="entry name" value="Translation initiation factor IF3, C-terminal domain"/>
    <property type="match status" value="1"/>
</dbReference>
<sequence length="589" mass="63978">MFCSLALRRISAPGKRGVGNEIYIHRYGGLSEHTGLGFSGGRLVLDQIGFDRDPSCLQPCRRWYSHLSSVYGAQQLDWQNHRLRYLTMKNLLGSCTAVCPSLSFKHTPVRNFAAPVQSKQKLKSDTDEGPRLNDAITAPVVRLVTDEGHGIVSRREALDRAKKLNLDLVEVQRTANPPVCKIMDYHKEKFKQEVKEKERVKSKSQLALRSGENKEVRFKAKTEVKDLKIKAETVIRLMERGYRVKCTALPTKEGEDLGQLLTRLLPLIEDVSILESGPHVDTKQAYIIVRHVKFLSKKSGKKISNVVDAVAKGSLGTVSSTAAKDSNTSQDGRALLSEEEWEPVDCSSEAEDEAQAQENPQHLSCKATTSHNATSRPHLLHKNHGGGLGHKLPVSPAVSRFTAPKPGLGASRSGSEVSTEPSVVAETNRYSKRTETHQSNSAGRNNAAPYFKATGNRGWTPPNSAHSGAEKTHQSGDQGRYRGPMTSKTDGAESPGKSYGMFSSKRAATGNGSFSTPEPRNSGANTETIAKHRTTSPTPSFGNFGTKKPAASSSDENSGDSPTSKPSSSLPPTRKYGIFSSTKSASSGN</sequence>
<feature type="compositionally biased region" description="Polar residues" evidence="4">
    <location>
        <begin position="579"/>
        <end position="589"/>
    </location>
</feature>
<evidence type="ECO:0000313" key="7">
    <source>
        <dbReference type="Proteomes" id="UP001327560"/>
    </source>
</evidence>
<evidence type="ECO:0000259" key="5">
    <source>
        <dbReference type="Pfam" id="PF05198"/>
    </source>
</evidence>
<name>A0AAQ3KSJ3_9LILI</name>
<dbReference type="AlphaFoldDB" id="A0AAQ3KSJ3"/>
<feature type="compositionally biased region" description="Polar residues" evidence="4">
    <location>
        <begin position="510"/>
        <end position="528"/>
    </location>
</feature>
<feature type="region of interest" description="Disordered" evidence="4">
    <location>
        <begin position="319"/>
        <end position="589"/>
    </location>
</feature>
<evidence type="ECO:0000313" key="6">
    <source>
        <dbReference type="EMBL" id="WOL12877.1"/>
    </source>
</evidence>
<protein>
    <recommendedName>
        <fullName evidence="5">Translation initiation factor 3 N-terminal domain-containing protein</fullName>
    </recommendedName>
</protein>
<dbReference type="InterPro" id="IPR019814">
    <property type="entry name" value="Translation_initiation_fac_3_N"/>
</dbReference>
<dbReference type="GO" id="GO:0043022">
    <property type="term" value="F:ribosome binding"/>
    <property type="evidence" value="ECO:0007669"/>
    <property type="project" value="TreeGrafter"/>
</dbReference>
<evidence type="ECO:0000256" key="2">
    <source>
        <dbReference type="ARBA" id="ARBA00022540"/>
    </source>
</evidence>
<reference evidence="6 7" key="1">
    <citation type="submission" date="2023-10" db="EMBL/GenBank/DDBJ databases">
        <title>Chromosome-scale genome assembly provides insights into flower coloration mechanisms of Canna indica.</title>
        <authorList>
            <person name="Li C."/>
        </authorList>
    </citation>
    <scope>NUCLEOTIDE SEQUENCE [LARGE SCALE GENOMIC DNA]</scope>
    <source>
        <tissue evidence="6">Flower</tissue>
    </source>
</reference>
<dbReference type="InterPro" id="IPR036787">
    <property type="entry name" value="T_IF-3_N_sf"/>
</dbReference>
<keyword evidence="7" id="KW-1185">Reference proteome</keyword>
<feature type="compositionally biased region" description="Polar residues" evidence="4">
    <location>
        <begin position="412"/>
        <end position="421"/>
    </location>
</feature>
<dbReference type="PANTHER" id="PTHR10938:SF4">
    <property type="entry name" value="TRANSLATION INITIATION FACTOR IF3-1, MITOCHONDRIAL"/>
    <property type="match status" value="1"/>
</dbReference>
<accession>A0AAQ3KSJ3</accession>
<dbReference type="InterPro" id="IPR001288">
    <property type="entry name" value="Translation_initiation_fac_3"/>
</dbReference>
<organism evidence="6 7">
    <name type="scientific">Canna indica</name>
    <name type="common">Indian-shot</name>
    <dbReference type="NCBI Taxonomy" id="4628"/>
    <lineage>
        <taxon>Eukaryota</taxon>
        <taxon>Viridiplantae</taxon>
        <taxon>Streptophyta</taxon>
        <taxon>Embryophyta</taxon>
        <taxon>Tracheophyta</taxon>
        <taxon>Spermatophyta</taxon>
        <taxon>Magnoliopsida</taxon>
        <taxon>Liliopsida</taxon>
        <taxon>Zingiberales</taxon>
        <taxon>Cannaceae</taxon>
        <taxon>Canna</taxon>
    </lineage>
</organism>
<dbReference type="Gene3D" id="3.10.20.80">
    <property type="entry name" value="Translation initiation factor 3 (IF-3), N-terminal domain"/>
    <property type="match status" value="1"/>
</dbReference>
<evidence type="ECO:0000256" key="4">
    <source>
        <dbReference type="SAM" id="MobiDB-lite"/>
    </source>
</evidence>
<dbReference type="Gene3D" id="3.30.110.10">
    <property type="entry name" value="Translation initiation factor 3 (IF-3), C-terminal domain"/>
    <property type="match status" value="1"/>
</dbReference>
<dbReference type="PANTHER" id="PTHR10938">
    <property type="entry name" value="TRANSLATION INITIATION FACTOR IF-3"/>
    <property type="match status" value="1"/>
</dbReference>
<gene>
    <name evidence="6" type="ORF">Cni_G21645</name>
</gene>
<dbReference type="Pfam" id="PF05198">
    <property type="entry name" value="IF3_N"/>
    <property type="match status" value="1"/>
</dbReference>
<feature type="compositionally biased region" description="Acidic residues" evidence="4">
    <location>
        <begin position="337"/>
        <end position="355"/>
    </location>
</feature>
<dbReference type="NCBIfam" id="TIGR00168">
    <property type="entry name" value="infC"/>
    <property type="match status" value="1"/>
</dbReference>
<keyword evidence="3" id="KW-0648">Protein biosynthesis</keyword>
<dbReference type="Proteomes" id="UP001327560">
    <property type="component" value="Chromosome 7"/>
</dbReference>
<keyword evidence="2" id="KW-0396">Initiation factor</keyword>
<dbReference type="SUPFAM" id="SSF54364">
    <property type="entry name" value="Translation initiation factor IF3, N-terminal domain"/>
    <property type="match status" value="1"/>
</dbReference>
<evidence type="ECO:0000256" key="1">
    <source>
        <dbReference type="ARBA" id="ARBA00005439"/>
    </source>
</evidence>
<dbReference type="FunFam" id="3.10.20.80:FF:000005">
    <property type="entry name" value="Predicted protein"/>
    <property type="match status" value="1"/>
</dbReference>
<dbReference type="GO" id="GO:0003743">
    <property type="term" value="F:translation initiation factor activity"/>
    <property type="evidence" value="ECO:0007669"/>
    <property type="project" value="UniProtKB-KW"/>
</dbReference>
<dbReference type="InterPro" id="IPR036788">
    <property type="entry name" value="T_IF-3_C_sf"/>
</dbReference>
<proteinExistence type="inferred from homology"/>
<evidence type="ECO:0000256" key="3">
    <source>
        <dbReference type="ARBA" id="ARBA00022917"/>
    </source>
</evidence>
<feature type="compositionally biased region" description="Polar residues" evidence="4">
    <location>
        <begin position="359"/>
        <end position="375"/>
    </location>
</feature>
<feature type="compositionally biased region" description="Low complexity" evidence="4">
    <location>
        <begin position="559"/>
        <end position="572"/>
    </location>
</feature>
<feature type="domain" description="Translation initiation factor 3 N-terminal" evidence="5">
    <location>
        <begin position="133"/>
        <end position="198"/>
    </location>
</feature>
<feature type="compositionally biased region" description="Polar residues" evidence="4">
    <location>
        <begin position="319"/>
        <end position="331"/>
    </location>
</feature>
<dbReference type="EMBL" id="CP136896">
    <property type="protein sequence ID" value="WOL12877.1"/>
    <property type="molecule type" value="Genomic_DNA"/>
</dbReference>
<comment type="similarity">
    <text evidence="1">Belongs to the IF-3 family.</text>
</comment>